<dbReference type="InterPro" id="IPR020845">
    <property type="entry name" value="AMP-binding_CS"/>
</dbReference>
<dbReference type="Gene3D" id="3.40.50.12780">
    <property type="entry name" value="N-terminal domain of ligase-like"/>
    <property type="match status" value="1"/>
</dbReference>
<organism evidence="5 6">
    <name type="scientific">Draconibacterium sediminis</name>
    <dbReference type="NCBI Taxonomy" id="1544798"/>
    <lineage>
        <taxon>Bacteria</taxon>
        <taxon>Pseudomonadati</taxon>
        <taxon>Bacteroidota</taxon>
        <taxon>Bacteroidia</taxon>
        <taxon>Marinilabiliales</taxon>
        <taxon>Prolixibacteraceae</taxon>
        <taxon>Draconibacterium</taxon>
    </lineage>
</organism>
<dbReference type="Proteomes" id="UP000032544">
    <property type="component" value="Unassembled WGS sequence"/>
</dbReference>
<dbReference type="STRING" id="1544798.LH29_06655"/>
<dbReference type="AlphaFoldDB" id="A0A0D8JEW5"/>
<protein>
    <recommendedName>
        <fullName evidence="4">AMP-dependent synthetase/ligase domain-containing protein</fullName>
    </recommendedName>
</protein>
<dbReference type="GO" id="GO:0016020">
    <property type="term" value="C:membrane"/>
    <property type="evidence" value="ECO:0007669"/>
    <property type="project" value="TreeGrafter"/>
</dbReference>
<dbReference type="InterPro" id="IPR042099">
    <property type="entry name" value="ANL_N_sf"/>
</dbReference>
<accession>A0A0D8JEW5</accession>
<reference evidence="5 6" key="1">
    <citation type="submission" date="2014-09" db="EMBL/GenBank/DDBJ databases">
        <title>Draft Genome Sequence of Draconibacterium sp. JN14CK-3.</title>
        <authorList>
            <person name="Dong C."/>
            <person name="Lai Q."/>
            <person name="Shao Z."/>
        </authorList>
    </citation>
    <scope>NUCLEOTIDE SEQUENCE [LARGE SCALE GENOMIC DNA]</scope>
    <source>
        <strain evidence="5 6">JN14CK-3</strain>
    </source>
</reference>
<proteinExistence type="predicted"/>
<keyword evidence="1" id="KW-0547">Nucleotide-binding</keyword>
<evidence type="ECO:0000259" key="4">
    <source>
        <dbReference type="Pfam" id="PF00501"/>
    </source>
</evidence>
<dbReference type="RefSeq" id="WP_045026898.1">
    <property type="nucleotide sequence ID" value="NZ_JRHC01000001.1"/>
</dbReference>
<dbReference type="PATRIC" id="fig|1544798.3.peg.1335"/>
<dbReference type="GO" id="GO:0005524">
    <property type="term" value="F:ATP binding"/>
    <property type="evidence" value="ECO:0007669"/>
    <property type="project" value="UniProtKB-KW"/>
</dbReference>
<dbReference type="PROSITE" id="PS00455">
    <property type="entry name" value="AMP_BINDING"/>
    <property type="match status" value="1"/>
</dbReference>
<evidence type="ECO:0000256" key="3">
    <source>
        <dbReference type="ARBA" id="ARBA00024484"/>
    </source>
</evidence>
<comment type="catalytic activity">
    <reaction evidence="3">
        <text>a long-chain fatty acid + ATP + CoA = a long-chain fatty acyl-CoA + AMP + diphosphate</text>
        <dbReference type="Rhea" id="RHEA:15421"/>
        <dbReference type="ChEBI" id="CHEBI:30616"/>
        <dbReference type="ChEBI" id="CHEBI:33019"/>
        <dbReference type="ChEBI" id="CHEBI:57287"/>
        <dbReference type="ChEBI" id="CHEBI:57560"/>
        <dbReference type="ChEBI" id="CHEBI:83139"/>
        <dbReference type="ChEBI" id="CHEBI:456215"/>
        <dbReference type="EC" id="6.2.1.3"/>
    </reaction>
    <physiologicalReaction direction="left-to-right" evidence="3">
        <dbReference type="Rhea" id="RHEA:15422"/>
    </physiologicalReaction>
</comment>
<keyword evidence="6" id="KW-1185">Reference proteome</keyword>
<dbReference type="Pfam" id="PF00501">
    <property type="entry name" value="AMP-binding"/>
    <property type="match status" value="1"/>
</dbReference>
<dbReference type="InterPro" id="IPR000873">
    <property type="entry name" value="AMP-dep_synth/lig_dom"/>
</dbReference>
<evidence type="ECO:0000313" key="6">
    <source>
        <dbReference type="Proteomes" id="UP000032544"/>
    </source>
</evidence>
<dbReference type="EMBL" id="JRHC01000001">
    <property type="protein sequence ID" value="KJF45086.1"/>
    <property type="molecule type" value="Genomic_DNA"/>
</dbReference>
<dbReference type="Gene3D" id="3.30.300.30">
    <property type="match status" value="1"/>
</dbReference>
<comment type="caution">
    <text evidence="5">The sequence shown here is derived from an EMBL/GenBank/DDBJ whole genome shotgun (WGS) entry which is preliminary data.</text>
</comment>
<keyword evidence="2" id="KW-0067">ATP-binding</keyword>
<evidence type="ECO:0000256" key="2">
    <source>
        <dbReference type="ARBA" id="ARBA00022840"/>
    </source>
</evidence>
<evidence type="ECO:0000256" key="1">
    <source>
        <dbReference type="ARBA" id="ARBA00022741"/>
    </source>
</evidence>
<dbReference type="InterPro" id="IPR045851">
    <property type="entry name" value="AMP-bd_C_sf"/>
</dbReference>
<feature type="domain" description="AMP-dependent synthetase/ligase" evidence="4">
    <location>
        <begin position="15"/>
        <end position="397"/>
    </location>
</feature>
<dbReference type="PANTHER" id="PTHR43272">
    <property type="entry name" value="LONG-CHAIN-FATTY-ACID--COA LIGASE"/>
    <property type="match status" value="1"/>
</dbReference>
<sequence>MQRDKIDSFSSFISESVKNYANNEALGFIDGDYLTYAEMGRKISAVQAFLEKLGIGEGDKVIIYSQNMPNWGVVYFALQCSGIVAVPVLPDFSPVELENVIKHSESKAMFISSSLQYKLNDADASTLDVLVKIDDFSLLNAEDKSVVFDEKASSDKAYQPKENELAVLIYTSGTTGNSKGVMLSQKNILANVVQSAAVQEIREEFRFLSVLPLSHTYENTIGFLLAIYKGASVTYLHKPPTASVLLPALKSVRPHIMLTVPMIIEKVYRNSIIPGINKKAVTRLLHRFKPTRKLVHRLAGKKLMETFGGRLEFFGIGGAKLDGKVERFLRDAKFPYAIGYGLTETAPLVAGSNPTTTRFRAIGPKVINSEVKIHDPNPVTGEGEIWTKGPNVMLGYYKNPEETQRVLTEDGWFKTGDLGVFDKDGWLSHKGRLKNMIVGANGENIYPEEIESIINNFRHVVESIVVQKKGKLVALVHFNREELEQKVKEMRSELGDKMDEITHHVDEKIEELSVELKQYINSRVNKFSKIQDFISHPTPFIKTATQKIKRYLYH</sequence>
<dbReference type="PANTHER" id="PTHR43272:SF33">
    <property type="entry name" value="AMP-BINDING DOMAIN-CONTAINING PROTEIN-RELATED"/>
    <property type="match status" value="1"/>
</dbReference>
<dbReference type="GO" id="GO:0004467">
    <property type="term" value="F:long-chain fatty acid-CoA ligase activity"/>
    <property type="evidence" value="ECO:0007669"/>
    <property type="project" value="UniProtKB-EC"/>
</dbReference>
<gene>
    <name evidence="5" type="ORF">LH29_06655</name>
</gene>
<dbReference type="SUPFAM" id="SSF56801">
    <property type="entry name" value="Acetyl-CoA synthetase-like"/>
    <property type="match status" value="1"/>
</dbReference>
<evidence type="ECO:0000313" key="5">
    <source>
        <dbReference type="EMBL" id="KJF45086.1"/>
    </source>
</evidence>
<name>A0A0D8JEW5_9BACT</name>
<dbReference type="OrthoDB" id="9803968at2"/>